<evidence type="ECO:0000313" key="6">
    <source>
        <dbReference type="Proteomes" id="UP001216595"/>
    </source>
</evidence>
<organism evidence="5 6">
    <name type="scientific">Asticcacaulis currens</name>
    <dbReference type="NCBI Taxonomy" id="2984210"/>
    <lineage>
        <taxon>Bacteria</taxon>
        <taxon>Pseudomonadati</taxon>
        <taxon>Pseudomonadota</taxon>
        <taxon>Alphaproteobacteria</taxon>
        <taxon>Caulobacterales</taxon>
        <taxon>Caulobacteraceae</taxon>
        <taxon>Asticcacaulis</taxon>
    </lineage>
</organism>
<dbReference type="InterPro" id="IPR011008">
    <property type="entry name" value="Dimeric_a/b-barrel"/>
</dbReference>
<dbReference type="InterPro" id="IPR036390">
    <property type="entry name" value="WH_DNA-bd_sf"/>
</dbReference>
<keyword evidence="2" id="KW-0238">DNA-binding</keyword>
<feature type="domain" description="HTH asnC-type" evidence="4">
    <location>
        <begin position="10"/>
        <end position="87"/>
    </location>
</feature>
<dbReference type="InterPro" id="IPR036388">
    <property type="entry name" value="WH-like_DNA-bd_sf"/>
</dbReference>
<sequence>MGTRKATPDIDATDRRLLAALREDSRLTVSHLAKQLEIPRTQVYARLARLEAEKIIAGYTLRMGQAFSRTRMRAHVMIKCLPRFNLEVETELARLSEVSAIYAISGEYDIIALLEAANGEEVNDLIDRIGLLEGVERTTTSVLLATKLER</sequence>
<comment type="caution">
    <text evidence="5">The sequence shown here is derived from an EMBL/GenBank/DDBJ whole genome shotgun (WGS) entry which is preliminary data.</text>
</comment>
<evidence type="ECO:0000259" key="4">
    <source>
        <dbReference type="PROSITE" id="PS50956"/>
    </source>
</evidence>
<dbReference type="Gene3D" id="3.30.70.920">
    <property type="match status" value="1"/>
</dbReference>
<keyword evidence="1" id="KW-0805">Transcription regulation</keyword>
<dbReference type="SUPFAM" id="SSF54909">
    <property type="entry name" value="Dimeric alpha+beta barrel"/>
    <property type="match status" value="1"/>
</dbReference>
<proteinExistence type="predicted"/>
<name>A0ABT5IHR0_9CAUL</name>
<dbReference type="PANTHER" id="PTHR30154:SF53">
    <property type="entry name" value="HTH-TYPE TRANSCRIPTIONAL REGULATOR LRPC"/>
    <property type="match status" value="1"/>
</dbReference>
<dbReference type="RefSeq" id="WP_272742323.1">
    <property type="nucleotide sequence ID" value="NZ_JAQQKW010000010.1"/>
</dbReference>
<dbReference type="SMART" id="SM00344">
    <property type="entry name" value="HTH_ASNC"/>
    <property type="match status" value="1"/>
</dbReference>
<reference evidence="5 6" key="1">
    <citation type="submission" date="2023-01" db="EMBL/GenBank/DDBJ databases">
        <title>Novel species of the genus Asticcacaulis isolated from rivers.</title>
        <authorList>
            <person name="Lu H."/>
        </authorList>
    </citation>
    <scope>NUCLEOTIDE SEQUENCE [LARGE SCALE GENOMIC DNA]</scope>
    <source>
        <strain evidence="5 6">DXS10W</strain>
    </source>
</reference>
<dbReference type="Pfam" id="PF13404">
    <property type="entry name" value="HTH_AsnC-type"/>
    <property type="match status" value="1"/>
</dbReference>
<accession>A0ABT5IHR0</accession>
<evidence type="ECO:0000256" key="2">
    <source>
        <dbReference type="ARBA" id="ARBA00023125"/>
    </source>
</evidence>
<dbReference type="Proteomes" id="UP001216595">
    <property type="component" value="Unassembled WGS sequence"/>
</dbReference>
<gene>
    <name evidence="5" type="ORF">PQU94_15405</name>
</gene>
<dbReference type="InterPro" id="IPR000485">
    <property type="entry name" value="AsnC-type_HTH_dom"/>
</dbReference>
<evidence type="ECO:0000256" key="3">
    <source>
        <dbReference type="ARBA" id="ARBA00023163"/>
    </source>
</evidence>
<dbReference type="PANTHER" id="PTHR30154">
    <property type="entry name" value="LEUCINE-RESPONSIVE REGULATORY PROTEIN"/>
    <property type="match status" value="1"/>
</dbReference>
<dbReference type="SUPFAM" id="SSF46785">
    <property type="entry name" value="Winged helix' DNA-binding domain"/>
    <property type="match status" value="1"/>
</dbReference>
<protein>
    <submittedName>
        <fullName evidence="5">Lrp/AsnC family transcriptional regulator</fullName>
    </submittedName>
</protein>
<keyword evidence="6" id="KW-1185">Reference proteome</keyword>
<evidence type="ECO:0000256" key="1">
    <source>
        <dbReference type="ARBA" id="ARBA00023015"/>
    </source>
</evidence>
<dbReference type="InterPro" id="IPR019888">
    <property type="entry name" value="Tscrpt_reg_AsnC-like"/>
</dbReference>
<dbReference type="PRINTS" id="PR00033">
    <property type="entry name" value="HTHASNC"/>
</dbReference>
<dbReference type="InterPro" id="IPR019887">
    <property type="entry name" value="Tscrpt_reg_AsnC/Lrp_C"/>
</dbReference>
<dbReference type="Pfam" id="PF01037">
    <property type="entry name" value="AsnC_trans_reg"/>
    <property type="match status" value="1"/>
</dbReference>
<dbReference type="Gene3D" id="1.10.10.10">
    <property type="entry name" value="Winged helix-like DNA-binding domain superfamily/Winged helix DNA-binding domain"/>
    <property type="match status" value="1"/>
</dbReference>
<dbReference type="EMBL" id="JAQQKW010000010">
    <property type="protein sequence ID" value="MDC7695664.1"/>
    <property type="molecule type" value="Genomic_DNA"/>
</dbReference>
<evidence type="ECO:0000313" key="5">
    <source>
        <dbReference type="EMBL" id="MDC7695664.1"/>
    </source>
</evidence>
<keyword evidence="3" id="KW-0804">Transcription</keyword>
<dbReference type="PROSITE" id="PS50956">
    <property type="entry name" value="HTH_ASNC_2"/>
    <property type="match status" value="1"/>
</dbReference>